<dbReference type="RefSeq" id="WP_167695698.1">
    <property type="nucleotide sequence ID" value="NZ_CP118181.1"/>
</dbReference>
<keyword evidence="5" id="KW-1185">Reference proteome</keyword>
<proteinExistence type="inferred from homology"/>
<dbReference type="EMBL" id="JAATLM010000001">
    <property type="protein sequence ID" value="NIZ69613.1"/>
    <property type="molecule type" value="Genomic_DNA"/>
</dbReference>
<keyword evidence="2" id="KW-0479">Metal-binding</keyword>
<dbReference type="SUPFAM" id="SSF56300">
    <property type="entry name" value="Metallo-dependent phosphatases"/>
    <property type="match status" value="1"/>
</dbReference>
<protein>
    <recommendedName>
        <fullName evidence="2">Phosphoesterase</fullName>
        <ecNumber evidence="2">3.1.4.-</ecNumber>
    </recommendedName>
</protein>
<sequence length="183" mass="20793">MSIIFFSDLHGEVANLELFLQQPDVANAQWLIHCGDFFQDYHPLSPQEALHLANLLNDHPAQKLSVRGNNDTLKQLDLFTFPTAQKSITEVIDSYSITLTHGHWGSAQSFAPQSKSRNLWQIFVEGHTHVARLYRDNKEIHLNPGSLSYPRSQLPPTYATLKNKTLTIKALHDGRVYFSEILS</sequence>
<dbReference type="AlphaFoldDB" id="A0A968GGF8"/>
<evidence type="ECO:0000313" key="5">
    <source>
        <dbReference type="Proteomes" id="UP000778951"/>
    </source>
</evidence>
<evidence type="ECO:0000259" key="3">
    <source>
        <dbReference type="Pfam" id="PF12850"/>
    </source>
</evidence>
<evidence type="ECO:0000313" key="4">
    <source>
        <dbReference type="EMBL" id="NIZ69613.1"/>
    </source>
</evidence>
<accession>A0A968GGF8</accession>
<dbReference type="InterPro" id="IPR024654">
    <property type="entry name" value="Calcineurin-like_PHP_lpxH"/>
</dbReference>
<dbReference type="GO" id="GO:0046872">
    <property type="term" value="F:metal ion binding"/>
    <property type="evidence" value="ECO:0007669"/>
    <property type="project" value="UniProtKB-KW"/>
</dbReference>
<dbReference type="InterPro" id="IPR000979">
    <property type="entry name" value="Phosphodiesterase_MJ0936/Vps29"/>
</dbReference>
<reference evidence="4" key="1">
    <citation type="submission" date="2020-03" db="EMBL/GenBank/DDBJ databases">
        <title>Spirochaetal bacteria isolated from arthropods constitute a novel genus Entomospira genus novum within the order Spirochaetales.</title>
        <authorList>
            <person name="Grana-Miraglia L."/>
            <person name="Sikutova S."/>
            <person name="Fingerle V."/>
            <person name="Sing A."/>
            <person name="Castillo-Ramirez S."/>
            <person name="Margos G."/>
            <person name="Rudolf I."/>
        </authorList>
    </citation>
    <scope>NUCLEOTIDE SEQUENCE</scope>
    <source>
        <strain evidence="4">BR149</strain>
    </source>
</reference>
<dbReference type="GO" id="GO:0016787">
    <property type="term" value="F:hydrolase activity"/>
    <property type="evidence" value="ECO:0007669"/>
    <property type="project" value="UniProtKB-UniRule"/>
</dbReference>
<name>A0A968GGF8_9SPIO</name>
<gene>
    <name evidence="4" type="ORF">HCT48_05215</name>
</gene>
<dbReference type="Pfam" id="PF12850">
    <property type="entry name" value="Metallophos_2"/>
    <property type="match status" value="1"/>
</dbReference>
<evidence type="ECO:0000256" key="2">
    <source>
        <dbReference type="RuleBase" id="RU362039"/>
    </source>
</evidence>
<comment type="similarity">
    <text evidence="1 2">Belongs to the metallophosphoesterase superfamily. YfcE family.</text>
</comment>
<dbReference type="NCBIfam" id="TIGR00040">
    <property type="entry name" value="yfcE"/>
    <property type="match status" value="1"/>
</dbReference>
<dbReference type="InterPro" id="IPR029052">
    <property type="entry name" value="Metallo-depent_PP-like"/>
</dbReference>
<organism evidence="4 5">
    <name type="scientific">Entomospira culicis</name>
    <dbReference type="NCBI Taxonomy" id="2719989"/>
    <lineage>
        <taxon>Bacteria</taxon>
        <taxon>Pseudomonadati</taxon>
        <taxon>Spirochaetota</taxon>
        <taxon>Spirochaetia</taxon>
        <taxon>Spirochaetales</taxon>
        <taxon>Spirochaetaceae</taxon>
        <taxon>Entomospira</taxon>
    </lineage>
</organism>
<dbReference type="Gene3D" id="3.60.21.10">
    <property type="match status" value="1"/>
</dbReference>
<dbReference type="EC" id="3.1.4.-" evidence="2"/>
<feature type="domain" description="Calcineurin-like phosphoesterase" evidence="3">
    <location>
        <begin position="1"/>
        <end position="164"/>
    </location>
</feature>
<comment type="caution">
    <text evidence="4">The sequence shown here is derived from an EMBL/GenBank/DDBJ whole genome shotgun (WGS) entry which is preliminary data.</text>
</comment>
<dbReference type="Proteomes" id="UP000778951">
    <property type="component" value="Unassembled WGS sequence"/>
</dbReference>
<comment type="cofactor">
    <cofactor evidence="2">
        <name>a divalent metal cation</name>
        <dbReference type="ChEBI" id="CHEBI:60240"/>
    </cofactor>
</comment>
<evidence type="ECO:0000256" key="1">
    <source>
        <dbReference type="ARBA" id="ARBA00008950"/>
    </source>
</evidence>